<gene>
    <name evidence="1" type="ORF">PY01456</name>
</gene>
<dbReference type="EMBL" id="AABL01000388">
    <property type="protein sequence ID" value="EAA20787.1"/>
    <property type="molecule type" value="Genomic_DNA"/>
</dbReference>
<reference evidence="1 2" key="1">
    <citation type="journal article" date="2002" name="Nature">
        <title>Genome sequence and comparative analysis of the model rodent malaria parasite Plasmodium yoelii yoelii.</title>
        <authorList>
            <person name="Carlton J.M."/>
            <person name="Angiuoli S.V."/>
            <person name="Suh B.B."/>
            <person name="Kooij T.W."/>
            <person name="Pertea M."/>
            <person name="Silva J.C."/>
            <person name="Ermolaeva M.D."/>
            <person name="Allen J.E."/>
            <person name="Selengut J.D."/>
            <person name="Koo H.L."/>
            <person name="Peterson J.D."/>
            <person name="Pop M."/>
            <person name="Kosack D.S."/>
            <person name="Shumway M.F."/>
            <person name="Bidwell S.L."/>
            <person name="Shallom S.J."/>
            <person name="van Aken S.E."/>
            <person name="Riedmuller S.B."/>
            <person name="Feldblyum T.V."/>
            <person name="Cho J.K."/>
            <person name="Quackenbush J."/>
            <person name="Sedegah M."/>
            <person name="Shoaibi A."/>
            <person name="Cummings L.M."/>
            <person name="Florens L."/>
            <person name="Yates J.R."/>
            <person name="Raine J.D."/>
            <person name="Sinden R.E."/>
            <person name="Harris M.A."/>
            <person name="Cunningham D.A."/>
            <person name="Preiser P.R."/>
            <person name="Bergman L.W."/>
            <person name="Vaidya A.B."/>
            <person name="van Lin L.H."/>
            <person name="Janse C.J."/>
            <person name="Waters A.P."/>
            <person name="Smith H.O."/>
            <person name="White O.R."/>
            <person name="Salzberg S.L."/>
            <person name="Venter J.C."/>
            <person name="Fraser C.M."/>
            <person name="Hoffman S.L."/>
            <person name="Gardner M.J."/>
            <person name="Carucci D.J."/>
        </authorList>
    </citation>
    <scope>NUCLEOTIDE SEQUENCE [LARGE SCALE GENOMIC DNA]</scope>
    <source>
        <strain evidence="1 2">17XNL</strain>
    </source>
</reference>
<sequence length="33" mass="3820">VYTFENIFLDEFNNSELSFNKSTNVNNCFLKAG</sequence>
<dbReference type="Proteomes" id="UP000008553">
    <property type="component" value="Unassembled WGS sequence"/>
</dbReference>
<comment type="caution">
    <text evidence="1">The sequence shown here is derived from an EMBL/GenBank/DDBJ whole genome shotgun (WGS) entry which is preliminary data.</text>
</comment>
<proteinExistence type="predicted"/>
<keyword evidence="2" id="KW-1185">Reference proteome</keyword>
<feature type="non-terminal residue" evidence="1">
    <location>
        <position position="1"/>
    </location>
</feature>
<dbReference type="InParanoid" id="Q7RPK3"/>
<evidence type="ECO:0000313" key="1">
    <source>
        <dbReference type="EMBL" id="EAA20787.1"/>
    </source>
</evidence>
<name>Q7RPK3_PLAYO</name>
<accession>Q7RPK3</accession>
<dbReference type="PaxDb" id="73239-Q7RPK3"/>
<organism evidence="1 2">
    <name type="scientific">Plasmodium yoelii yoelii</name>
    <dbReference type="NCBI Taxonomy" id="73239"/>
    <lineage>
        <taxon>Eukaryota</taxon>
        <taxon>Sar</taxon>
        <taxon>Alveolata</taxon>
        <taxon>Apicomplexa</taxon>
        <taxon>Aconoidasida</taxon>
        <taxon>Haemosporida</taxon>
        <taxon>Plasmodiidae</taxon>
        <taxon>Plasmodium</taxon>
        <taxon>Plasmodium (Vinckeia)</taxon>
    </lineage>
</organism>
<protein>
    <submittedName>
        <fullName evidence="1">Uncharacterized protein</fullName>
    </submittedName>
</protein>
<evidence type="ECO:0000313" key="2">
    <source>
        <dbReference type="Proteomes" id="UP000008553"/>
    </source>
</evidence>
<dbReference type="AlphaFoldDB" id="Q7RPK3"/>